<protein>
    <recommendedName>
        <fullName evidence="2">Acyl-CoA dehydrogenase C-terminal domain-containing protein</fullName>
    </recommendedName>
</protein>
<dbReference type="SUPFAM" id="SSF47203">
    <property type="entry name" value="Acyl-CoA dehydrogenase C-terminal domain-like"/>
    <property type="match status" value="1"/>
</dbReference>
<comment type="caution">
    <text evidence="3">The sequence shown here is derived from an EMBL/GenBank/DDBJ whole genome shotgun (WGS) entry which is preliminary data.</text>
</comment>
<dbReference type="InterPro" id="IPR013107">
    <property type="entry name" value="Acyl-CoA_DH_C"/>
</dbReference>
<evidence type="ECO:0000313" key="4">
    <source>
        <dbReference type="Proteomes" id="UP001500979"/>
    </source>
</evidence>
<dbReference type="InterPro" id="IPR036250">
    <property type="entry name" value="AcylCo_DH-like_C"/>
</dbReference>
<keyword evidence="1" id="KW-0560">Oxidoreductase</keyword>
<organism evidence="3 4">
    <name type="scientific">Saccharopolyspora taberi</name>
    <dbReference type="NCBI Taxonomy" id="60895"/>
    <lineage>
        <taxon>Bacteria</taxon>
        <taxon>Bacillati</taxon>
        <taxon>Actinomycetota</taxon>
        <taxon>Actinomycetes</taxon>
        <taxon>Pseudonocardiales</taxon>
        <taxon>Pseudonocardiaceae</taxon>
        <taxon>Saccharopolyspora</taxon>
    </lineage>
</organism>
<dbReference type="InterPro" id="IPR009100">
    <property type="entry name" value="AcylCoA_DH/oxidase_NM_dom_sf"/>
</dbReference>
<evidence type="ECO:0000256" key="1">
    <source>
        <dbReference type="ARBA" id="ARBA00023002"/>
    </source>
</evidence>
<dbReference type="InterPro" id="IPR046373">
    <property type="entry name" value="Acyl-CoA_Oxase/DH_mid-dom_sf"/>
</dbReference>
<accession>A0ABN3VHW9</accession>
<dbReference type="InterPro" id="IPR050741">
    <property type="entry name" value="Acyl-CoA_dehydrogenase"/>
</dbReference>
<reference evidence="3 4" key="1">
    <citation type="journal article" date="2019" name="Int. J. Syst. Evol. Microbiol.">
        <title>The Global Catalogue of Microorganisms (GCM) 10K type strain sequencing project: providing services to taxonomists for standard genome sequencing and annotation.</title>
        <authorList>
            <consortium name="The Broad Institute Genomics Platform"/>
            <consortium name="The Broad Institute Genome Sequencing Center for Infectious Disease"/>
            <person name="Wu L."/>
            <person name="Ma J."/>
        </authorList>
    </citation>
    <scope>NUCLEOTIDE SEQUENCE [LARGE SCALE GENOMIC DNA]</scope>
    <source>
        <strain evidence="3 4">JCM 9383</strain>
    </source>
</reference>
<sequence length="393" mass="42948">MTNHDAVRFRGQLDQITGKLAEALPHGDLSAFYRTFRETDLPLLPVTFRDDPRTLFRLVFETLQRLGALSPATALAVENHFYVSSAIATFPAGDDVLLEQRRHAVLDKLGARRALVANTNSKIQGNKLGQIGTVARRKADRFVVTGRASYTSLATEGDVLVFLTRIEDEGHAIFVIDPMQGNPAVEIGPYLFPSAMQDSDTRQITFHDLELTEDDLLLSPANPQAGLLIEHEMAWHQLLIPALYLGAAAGALEAVRTFLRGTTGRDGKPLAELDGMVVDVGRLALDHRSACFTVLQAGETLATVRRLPDDEEALRRAANDARAAKYVGTRCAEEIVTAARRIVGARSYAGGHVLERLSQEVAFGPLGPEVSAAIERRYGEAALGDESFTHRSW</sequence>
<dbReference type="Gene3D" id="2.40.110.10">
    <property type="entry name" value="Butyryl-CoA Dehydrogenase, subunit A, domain 2"/>
    <property type="match status" value="1"/>
</dbReference>
<dbReference type="SUPFAM" id="SSF56645">
    <property type="entry name" value="Acyl-CoA dehydrogenase NM domain-like"/>
    <property type="match status" value="1"/>
</dbReference>
<keyword evidence="4" id="KW-1185">Reference proteome</keyword>
<dbReference type="Pfam" id="PF08028">
    <property type="entry name" value="Acyl-CoA_dh_2"/>
    <property type="match status" value="1"/>
</dbReference>
<dbReference type="PANTHER" id="PTHR48083:SF2">
    <property type="entry name" value="MEDIUM-CHAIN SPECIFIC ACYL-COA DEHYDROGENASE, MITOCHONDRIAL"/>
    <property type="match status" value="1"/>
</dbReference>
<evidence type="ECO:0000313" key="3">
    <source>
        <dbReference type="EMBL" id="GAA2798155.1"/>
    </source>
</evidence>
<dbReference type="Proteomes" id="UP001500979">
    <property type="component" value="Unassembled WGS sequence"/>
</dbReference>
<dbReference type="PANTHER" id="PTHR48083">
    <property type="entry name" value="MEDIUM-CHAIN SPECIFIC ACYL-COA DEHYDROGENASE, MITOCHONDRIAL-RELATED"/>
    <property type="match status" value="1"/>
</dbReference>
<evidence type="ECO:0000259" key="2">
    <source>
        <dbReference type="Pfam" id="PF08028"/>
    </source>
</evidence>
<proteinExistence type="predicted"/>
<dbReference type="RefSeq" id="WP_344681217.1">
    <property type="nucleotide sequence ID" value="NZ_BAAAUX010000014.1"/>
</dbReference>
<name>A0ABN3VHW9_9PSEU</name>
<dbReference type="EMBL" id="BAAAUX010000014">
    <property type="protein sequence ID" value="GAA2798155.1"/>
    <property type="molecule type" value="Genomic_DNA"/>
</dbReference>
<feature type="domain" description="Acyl-CoA dehydrogenase C-terminal" evidence="2">
    <location>
        <begin position="240"/>
        <end position="357"/>
    </location>
</feature>
<gene>
    <name evidence="3" type="ORF">GCM10010470_36660</name>
</gene>
<dbReference type="Gene3D" id="1.20.140.10">
    <property type="entry name" value="Butyryl-CoA Dehydrogenase, subunit A, domain 3"/>
    <property type="match status" value="1"/>
</dbReference>